<evidence type="ECO:0008006" key="4">
    <source>
        <dbReference type="Google" id="ProtNLM"/>
    </source>
</evidence>
<keyword evidence="1" id="KW-0812">Transmembrane</keyword>
<name>A0A1F6MDP8_9BACT</name>
<keyword evidence="1" id="KW-0472">Membrane</keyword>
<evidence type="ECO:0000313" key="2">
    <source>
        <dbReference type="EMBL" id="OGH69787.1"/>
    </source>
</evidence>
<dbReference type="STRING" id="1798683.A3C90_02055"/>
<evidence type="ECO:0000313" key="3">
    <source>
        <dbReference type="Proteomes" id="UP000177457"/>
    </source>
</evidence>
<reference evidence="2 3" key="1">
    <citation type="journal article" date="2016" name="Nat. Commun.">
        <title>Thousands of microbial genomes shed light on interconnected biogeochemical processes in an aquifer system.</title>
        <authorList>
            <person name="Anantharaman K."/>
            <person name="Brown C.T."/>
            <person name="Hug L.A."/>
            <person name="Sharon I."/>
            <person name="Castelle C.J."/>
            <person name="Probst A.J."/>
            <person name="Thomas B.C."/>
            <person name="Singh A."/>
            <person name="Wilkins M.J."/>
            <person name="Karaoz U."/>
            <person name="Brodie E.L."/>
            <person name="Williams K.H."/>
            <person name="Hubbard S.S."/>
            <person name="Banfield J.F."/>
        </authorList>
    </citation>
    <scope>NUCLEOTIDE SEQUENCE [LARGE SCALE GENOMIC DNA]</scope>
</reference>
<dbReference type="PANTHER" id="PTHR35902:SF3">
    <property type="entry name" value="NPCBM-ASSOCIATED, NEW3 DOMAIN OF ALPHA-GALACTOSIDASE"/>
    <property type="match status" value="1"/>
</dbReference>
<dbReference type="Proteomes" id="UP000177457">
    <property type="component" value="Unassembled WGS sequence"/>
</dbReference>
<organism evidence="2 3">
    <name type="scientific">Candidatus Magasanikbacteria bacterium RIFCSPHIGHO2_02_FULL_51_14</name>
    <dbReference type="NCBI Taxonomy" id="1798683"/>
    <lineage>
        <taxon>Bacteria</taxon>
        <taxon>Candidatus Magasanikiibacteriota</taxon>
    </lineage>
</organism>
<dbReference type="PANTHER" id="PTHR35902">
    <property type="entry name" value="S-LAYER DOMAIN-LIKE PROTEIN-RELATED"/>
    <property type="match status" value="1"/>
</dbReference>
<feature type="transmembrane region" description="Helical" evidence="1">
    <location>
        <begin position="56"/>
        <end position="74"/>
    </location>
</feature>
<accession>A0A1F6MDP8</accession>
<comment type="caution">
    <text evidence="2">The sequence shown here is derived from an EMBL/GenBank/DDBJ whole genome shotgun (WGS) entry which is preliminary data.</text>
</comment>
<evidence type="ECO:0000256" key="1">
    <source>
        <dbReference type="SAM" id="Phobius"/>
    </source>
</evidence>
<sequence length="623" mass="67974">MHFFETHFTRDTLFHKPHKWFLALLVSPIHAAELYYKKRYHLNFVHARKLFAFDMALLAGILALVGTVIFLFAYDPTVTKDVSLAVAIETPDETNRDGRIRSGEYVVFRVTYKNNSEKKLTRPALAFQLPKTFVTDAAEPEGQLNELSRTFTLPDLAPGSSGEITLSGFFWANAGEEYHVWATLSYSQEGRMALEQKRTTLVSTVRGSVVETSVDAPAFTLSRGEMPLSIRVKNNSEHDVADIRVPLPGEGPFILAPNKETLKTGTIEENEWRIERLLPGEEVLLDALLATNLPGDASRETFVLAPVVVVKNERVRQAVADHAFDIVRPAVEFSAAWTNGAAAQPGDERRLSIFIENKGTAELSHLAVSIPIPSDVVDLARLENANAGTLGGPAFRITEANAANLLALKPGESTSLTINVPIRNRIVEGEDIRLSVTPALSADVPLVPGARYAAETRSPSISVGTNLFLSAQSRYYTAEGDQLGRGPLPPQVGKETKYWAMVTIENTTSRVADLSFSATLPPRVAWTGKSSVSFGPDLAYSEKTNAVTWTIPSLNPRESVGLYMELAVTPSGDQIGKAPLLIQNIRVSARDTFIDADIAKTISALDASLAVDEIGRNKGVVVQ</sequence>
<dbReference type="AlphaFoldDB" id="A0A1F6MDP8"/>
<proteinExistence type="predicted"/>
<dbReference type="EMBL" id="MFQE01000063">
    <property type="protein sequence ID" value="OGH69787.1"/>
    <property type="molecule type" value="Genomic_DNA"/>
</dbReference>
<keyword evidence="1" id="KW-1133">Transmembrane helix</keyword>
<gene>
    <name evidence="2" type="ORF">A3C90_02055</name>
</gene>
<protein>
    <recommendedName>
        <fullName evidence="4">DUF11 domain-containing protein</fullName>
    </recommendedName>
</protein>
<feature type="transmembrane region" description="Helical" evidence="1">
    <location>
        <begin position="20"/>
        <end position="36"/>
    </location>
</feature>